<accession>A0A9P1FTU6</accession>
<feature type="region of interest" description="Disordered" evidence="1">
    <location>
        <begin position="65"/>
        <end position="108"/>
    </location>
</feature>
<reference evidence="2" key="1">
    <citation type="submission" date="2022-10" db="EMBL/GenBank/DDBJ databases">
        <authorList>
            <person name="Chen Y."/>
            <person name="Dougan E. K."/>
            <person name="Chan C."/>
            <person name="Rhodes N."/>
            <person name="Thang M."/>
        </authorList>
    </citation>
    <scope>NUCLEOTIDE SEQUENCE</scope>
</reference>
<protein>
    <submittedName>
        <fullName evidence="2">Uncharacterized protein</fullName>
    </submittedName>
</protein>
<dbReference type="EMBL" id="CAMXCT020001100">
    <property type="protein sequence ID" value="CAL1140005.1"/>
    <property type="molecule type" value="Genomic_DNA"/>
</dbReference>
<evidence type="ECO:0000313" key="2">
    <source>
        <dbReference type="EMBL" id="CAI3986630.1"/>
    </source>
</evidence>
<evidence type="ECO:0000313" key="3">
    <source>
        <dbReference type="EMBL" id="CAL1140005.1"/>
    </source>
</evidence>
<evidence type="ECO:0000256" key="1">
    <source>
        <dbReference type="SAM" id="MobiDB-lite"/>
    </source>
</evidence>
<organism evidence="2">
    <name type="scientific">Cladocopium goreaui</name>
    <dbReference type="NCBI Taxonomy" id="2562237"/>
    <lineage>
        <taxon>Eukaryota</taxon>
        <taxon>Sar</taxon>
        <taxon>Alveolata</taxon>
        <taxon>Dinophyceae</taxon>
        <taxon>Suessiales</taxon>
        <taxon>Symbiodiniaceae</taxon>
        <taxon>Cladocopium</taxon>
    </lineage>
</organism>
<evidence type="ECO:0000313" key="4">
    <source>
        <dbReference type="Proteomes" id="UP001152797"/>
    </source>
</evidence>
<sequence>MLSAASQSSEGSWLDITNASSSEGNVINCTWGILCRNGFQRPPGETGEEFCESGFECLPTASQKIPREPETAAAATEALANASETSPPLTFSEPNVTAADNSSSKPSSLRGMHIGGGHIGHIGGFGHPGFHPAVHPRPFRPYHPIRPYYHPWRPYRPYVRPYWRYPRVWGSAITCPCGVYCRWRYHYAGGRRVCNGVLLCTPCV</sequence>
<dbReference type="EMBL" id="CAMXCT030001100">
    <property type="protein sequence ID" value="CAL4773942.1"/>
    <property type="molecule type" value="Genomic_DNA"/>
</dbReference>
<proteinExistence type="predicted"/>
<feature type="compositionally biased region" description="Low complexity" evidence="1">
    <location>
        <begin position="71"/>
        <end position="85"/>
    </location>
</feature>
<gene>
    <name evidence="2" type="ORF">C1SCF055_LOCUS13972</name>
</gene>
<reference evidence="3" key="2">
    <citation type="submission" date="2024-04" db="EMBL/GenBank/DDBJ databases">
        <authorList>
            <person name="Chen Y."/>
            <person name="Shah S."/>
            <person name="Dougan E. K."/>
            <person name="Thang M."/>
            <person name="Chan C."/>
        </authorList>
    </citation>
    <scope>NUCLEOTIDE SEQUENCE [LARGE SCALE GENOMIC DNA]</scope>
</reference>
<dbReference type="EMBL" id="CAMXCT010001100">
    <property type="protein sequence ID" value="CAI3986630.1"/>
    <property type="molecule type" value="Genomic_DNA"/>
</dbReference>
<dbReference type="AlphaFoldDB" id="A0A9P1FTU6"/>
<feature type="compositionally biased region" description="Polar residues" evidence="1">
    <location>
        <begin position="86"/>
        <end position="107"/>
    </location>
</feature>
<keyword evidence="4" id="KW-1185">Reference proteome</keyword>
<dbReference type="Proteomes" id="UP001152797">
    <property type="component" value="Unassembled WGS sequence"/>
</dbReference>
<comment type="caution">
    <text evidence="2">The sequence shown here is derived from an EMBL/GenBank/DDBJ whole genome shotgun (WGS) entry which is preliminary data.</text>
</comment>
<name>A0A9P1FTU6_9DINO</name>